<feature type="compositionally biased region" description="Acidic residues" evidence="1">
    <location>
        <begin position="1"/>
        <end position="23"/>
    </location>
</feature>
<organism evidence="2 3">
    <name type="scientific">Paramecium octaurelia</name>
    <dbReference type="NCBI Taxonomy" id="43137"/>
    <lineage>
        <taxon>Eukaryota</taxon>
        <taxon>Sar</taxon>
        <taxon>Alveolata</taxon>
        <taxon>Ciliophora</taxon>
        <taxon>Intramacronucleata</taxon>
        <taxon>Oligohymenophorea</taxon>
        <taxon>Peniculida</taxon>
        <taxon>Parameciidae</taxon>
        <taxon>Paramecium</taxon>
    </lineage>
</organism>
<evidence type="ECO:0000313" key="3">
    <source>
        <dbReference type="Proteomes" id="UP000683925"/>
    </source>
</evidence>
<gene>
    <name evidence="2" type="ORF">POCTA_138.1.T0500205</name>
</gene>
<dbReference type="Proteomes" id="UP000683925">
    <property type="component" value="Unassembled WGS sequence"/>
</dbReference>
<feature type="compositionally biased region" description="Pro residues" evidence="1">
    <location>
        <begin position="182"/>
        <end position="195"/>
    </location>
</feature>
<dbReference type="AlphaFoldDB" id="A0A8S1UU16"/>
<feature type="region of interest" description="Disordered" evidence="1">
    <location>
        <begin position="1"/>
        <end position="54"/>
    </location>
</feature>
<name>A0A8S1UU16_PAROT</name>
<dbReference type="OrthoDB" id="309286at2759"/>
<sequence>MSDEEEEVEEEEEEEDQEEQEEQEPQKQENDELNEFRKYNSHSSYANMHKYPKHNNDHNPLAYYYQRQIPIPYQPSQYWVDRVQYHQQEIDRAKQVLLNVQKPQPNMYNYGRSLNYQPNNSPLPQRVQIESQRSQNYNPSIPPNQPQYHFESRDFNRSPQPYNPNPSVSKYNPYPAPAQKSYPPPSQQNYYPPPQNELLNQQFSGNPTMNPYYQPYSPPYPNYYPPPPFAYVPPPYDFQQDLMKEYPKVNPLKSKQVQTEAIPDTPQLPTGVSQYQQEKPQAFSQQNIAPTQALTETELEYIEFLRFKEFNQKQQQQIDDQDFQDFQEFRKLKQLQLFKQTVDREEEKRSLTDLYKRKNRQVYSEQEFKSQLDKKRDYQQFQQAYKKPLQQETNLEIDRAINALMRSQTGTNKEFFK</sequence>
<feature type="compositionally biased region" description="Basic and acidic residues" evidence="1">
    <location>
        <begin position="24"/>
        <end position="38"/>
    </location>
</feature>
<feature type="region of interest" description="Disordered" evidence="1">
    <location>
        <begin position="135"/>
        <end position="202"/>
    </location>
</feature>
<comment type="caution">
    <text evidence="2">The sequence shown here is derived from an EMBL/GenBank/DDBJ whole genome shotgun (WGS) entry which is preliminary data.</text>
</comment>
<evidence type="ECO:0000256" key="1">
    <source>
        <dbReference type="SAM" id="MobiDB-lite"/>
    </source>
</evidence>
<protein>
    <submittedName>
        <fullName evidence="2">Uncharacterized protein</fullName>
    </submittedName>
</protein>
<feature type="compositionally biased region" description="Polar residues" evidence="1">
    <location>
        <begin position="157"/>
        <end position="170"/>
    </location>
</feature>
<keyword evidence="3" id="KW-1185">Reference proteome</keyword>
<dbReference type="OMA" id="NDHNPLA"/>
<reference evidence="2" key="1">
    <citation type="submission" date="2021-01" db="EMBL/GenBank/DDBJ databases">
        <authorList>
            <consortium name="Genoscope - CEA"/>
            <person name="William W."/>
        </authorList>
    </citation>
    <scope>NUCLEOTIDE SEQUENCE</scope>
</reference>
<evidence type="ECO:0000313" key="2">
    <source>
        <dbReference type="EMBL" id="CAD8167683.1"/>
    </source>
</evidence>
<accession>A0A8S1UU16</accession>
<dbReference type="EMBL" id="CAJJDP010000050">
    <property type="protein sequence ID" value="CAD8167683.1"/>
    <property type="molecule type" value="Genomic_DNA"/>
</dbReference>
<proteinExistence type="predicted"/>